<comment type="caution">
    <text evidence="7">The sequence shown here is derived from an EMBL/GenBank/DDBJ whole genome shotgun (WGS) entry which is preliminary data.</text>
</comment>
<evidence type="ECO:0000256" key="1">
    <source>
        <dbReference type="ARBA" id="ARBA00008779"/>
    </source>
</evidence>
<dbReference type="Gene3D" id="3.40.720.10">
    <property type="entry name" value="Alkaline Phosphatase, subunit A"/>
    <property type="match status" value="1"/>
</dbReference>
<dbReference type="PANTHER" id="PTHR42693:SF53">
    <property type="entry name" value="ENDO-4-O-SULFATASE"/>
    <property type="match status" value="1"/>
</dbReference>
<sequence>MKKINFKTWIVLSFMMPAMLWASLCLAEDIKKNNKEHNQSSTKPNILFIMVDDMGYADLGVTGSRNTQTLYLDRLAKEGVLLTNGYANSAICSPTRTALLSGKYQYRYALGLEEPVGPGAPEDIGLPLDTPTIASEFKERGYETILIGKWHLGDPPIHGPLQHGYDHFFGMPKGAADYFRHRVELTKKVPGDGLYADNDPVQREGYLTDLFADEAINYIEKSSAEKPFMISLHFNAPHWPWEGPFDEAVSKSLSSIFHSDGGSIDIYAEMMSRMDSSVGRILAALKAKGIDDNTIVVFTSDNGAERYSDTWPYSGNKGELLEGGIRTPIIIRWPGHIKANSLSDQVMVSMDFLPTLVAATGTPVEEDKYDGINLLEVLTGKAPQRNRTLFWRFNKGDQAAVRQGDWKYFRADGQEWLFNVTEYPRERAQLKDKYPEKFRELKALWAQWNQGMLPYRKNGYSDRLKDTLP</sequence>
<dbReference type="GO" id="GO:0004065">
    <property type="term" value="F:arylsulfatase activity"/>
    <property type="evidence" value="ECO:0007669"/>
    <property type="project" value="TreeGrafter"/>
</dbReference>
<evidence type="ECO:0000256" key="4">
    <source>
        <dbReference type="ARBA" id="ARBA00022837"/>
    </source>
</evidence>
<dbReference type="Pfam" id="PF00884">
    <property type="entry name" value="Sulfatase"/>
    <property type="match status" value="1"/>
</dbReference>
<dbReference type="InterPro" id="IPR017850">
    <property type="entry name" value="Alkaline_phosphatase_core_sf"/>
</dbReference>
<feature type="chain" id="PRO_5039292414" evidence="5">
    <location>
        <begin position="28"/>
        <end position="469"/>
    </location>
</feature>
<dbReference type="Gene3D" id="3.30.1120.10">
    <property type="match status" value="1"/>
</dbReference>
<reference evidence="7" key="1">
    <citation type="submission" date="2020-03" db="EMBL/GenBank/DDBJ databases">
        <authorList>
            <person name="Guo F."/>
        </authorList>
    </citation>
    <scope>NUCLEOTIDE SEQUENCE</scope>
    <source>
        <strain evidence="7">JCM 30134</strain>
    </source>
</reference>
<dbReference type="GO" id="GO:0046872">
    <property type="term" value="F:metal ion binding"/>
    <property type="evidence" value="ECO:0007669"/>
    <property type="project" value="UniProtKB-KW"/>
</dbReference>
<keyword evidence="2" id="KW-0479">Metal-binding</keyword>
<keyword evidence="4" id="KW-0106">Calcium</keyword>
<dbReference type="Proteomes" id="UP000787472">
    <property type="component" value="Unassembled WGS sequence"/>
</dbReference>
<keyword evidence="8" id="KW-1185">Reference proteome</keyword>
<evidence type="ECO:0000256" key="3">
    <source>
        <dbReference type="ARBA" id="ARBA00022801"/>
    </source>
</evidence>
<protein>
    <submittedName>
        <fullName evidence="7">Sulfatase-like hydrolase/transferase</fullName>
    </submittedName>
</protein>
<dbReference type="RefSeq" id="WP_167188509.1">
    <property type="nucleotide sequence ID" value="NZ_JAAONZ010000012.1"/>
</dbReference>
<keyword evidence="3 7" id="KW-0378">Hydrolase</keyword>
<evidence type="ECO:0000256" key="2">
    <source>
        <dbReference type="ARBA" id="ARBA00022723"/>
    </source>
</evidence>
<dbReference type="InterPro" id="IPR050738">
    <property type="entry name" value="Sulfatase"/>
</dbReference>
<evidence type="ECO:0000313" key="8">
    <source>
        <dbReference type="Proteomes" id="UP000787472"/>
    </source>
</evidence>
<gene>
    <name evidence="7" type="ORF">G8770_15100</name>
</gene>
<dbReference type="PROSITE" id="PS00149">
    <property type="entry name" value="SULFATASE_2"/>
    <property type="match status" value="1"/>
</dbReference>
<dbReference type="InterPro" id="IPR000917">
    <property type="entry name" value="Sulfatase_N"/>
</dbReference>
<keyword evidence="5" id="KW-0732">Signal</keyword>
<evidence type="ECO:0000313" key="7">
    <source>
        <dbReference type="EMBL" id="NHO66877.1"/>
    </source>
</evidence>
<name>A0A9E5MLE1_9GAMM</name>
<feature type="signal peptide" evidence="5">
    <location>
        <begin position="1"/>
        <end position="27"/>
    </location>
</feature>
<feature type="domain" description="Sulfatase N-terminal" evidence="6">
    <location>
        <begin position="44"/>
        <end position="361"/>
    </location>
</feature>
<organism evidence="7 8">
    <name type="scientific">Pseudomaricurvus hydrocarbonicus</name>
    <dbReference type="NCBI Taxonomy" id="1470433"/>
    <lineage>
        <taxon>Bacteria</taxon>
        <taxon>Pseudomonadati</taxon>
        <taxon>Pseudomonadota</taxon>
        <taxon>Gammaproteobacteria</taxon>
        <taxon>Cellvibrionales</taxon>
        <taxon>Cellvibrionaceae</taxon>
        <taxon>Pseudomaricurvus</taxon>
    </lineage>
</organism>
<dbReference type="PANTHER" id="PTHR42693">
    <property type="entry name" value="ARYLSULFATASE FAMILY MEMBER"/>
    <property type="match status" value="1"/>
</dbReference>
<dbReference type="SUPFAM" id="SSF53649">
    <property type="entry name" value="Alkaline phosphatase-like"/>
    <property type="match status" value="1"/>
</dbReference>
<dbReference type="InterPro" id="IPR024607">
    <property type="entry name" value="Sulfatase_CS"/>
</dbReference>
<dbReference type="AlphaFoldDB" id="A0A9E5MLE1"/>
<comment type="similarity">
    <text evidence="1">Belongs to the sulfatase family.</text>
</comment>
<evidence type="ECO:0000259" key="6">
    <source>
        <dbReference type="Pfam" id="PF00884"/>
    </source>
</evidence>
<evidence type="ECO:0000256" key="5">
    <source>
        <dbReference type="SAM" id="SignalP"/>
    </source>
</evidence>
<proteinExistence type="inferred from homology"/>
<dbReference type="EMBL" id="JAAONZ010000012">
    <property type="protein sequence ID" value="NHO66877.1"/>
    <property type="molecule type" value="Genomic_DNA"/>
</dbReference>
<accession>A0A9E5MLE1</accession>